<proteinExistence type="predicted"/>
<accession>A0AA40F9C8</accession>
<dbReference type="EMBL" id="JAUKUD010000001">
    <property type="protein sequence ID" value="KAK0753608.1"/>
    <property type="molecule type" value="Genomic_DNA"/>
</dbReference>
<dbReference type="Proteomes" id="UP001172155">
    <property type="component" value="Unassembled WGS sequence"/>
</dbReference>
<keyword evidence="3" id="KW-1185">Reference proteome</keyword>
<protein>
    <submittedName>
        <fullName evidence="2">Uncharacterized protein</fullName>
    </submittedName>
</protein>
<name>A0AA40F9C8_9PEZI</name>
<evidence type="ECO:0000313" key="3">
    <source>
        <dbReference type="Proteomes" id="UP001172155"/>
    </source>
</evidence>
<evidence type="ECO:0000256" key="1">
    <source>
        <dbReference type="SAM" id="MobiDB-lite"/>
    </source>
</evidence>
<reference evidence="2" key="1">
    <citation type="submission" date="2023-06" db="EMBL/GenBank/DDBJ databases">
        <title>Genome-scale phylogeny and comparative genomics of the fungal order Sordariales.</title>
        <authorList>
            <consortium name="Lawrence Berkeley National Laboratory"/>
            <person name="Hensen N."/>
            <person name="Bonometti L."/>
            <person name="Westerberg I."/>
            <person name="Brannstrom I.O."/>
            <person name="Guillou S."/>
            <person name="Cros-Aarteil S."/>
            <person name="Calhoun S."/>
            <person name="Haridas S."/>
            <person name="Kuo A."/>
            <person name="Mondo S."/>
            <person name="Pangilinan J."/>
            <person name="Riley R."/>
            <person name="LaButti K."/>
            <person name="Andreopoulos B."/>
            <person name="Lipzen A."/>
            <person name="Chen C."/>
            <person name="Yanf M."/>
            <person name="Daum C."/>
            <person name="Ng V."/>
            <person name="Clum A."/>
            <person name="Steindorff A."/>
            <person name="Ohm R."/>
            <person name="Martin F."/>
            <person name="Silar P."/>
            <person name="Natvig D."/>
            <person name="Lalanne C."/>
            <person name="Gautier V."/>
            <person name="Ament-velasquez S.L."/>
            <person name="Kruys A."/>
            <person name="Hutchinson M.I."/>
            <person name="Powell A.J."/>
            <person name="Barry K."/>
            <person name="Miller A.N."/>
            <person name="Grigoriev I.V."/>
            <person name="Debuchy R."/>
            <person name="Gladieux P."/>
            <person name="Thoren M.H."/>
            <person name="Johannesson H."/>
        </authorList>
    </citation>
    <scope>NUCLEOTIDE SEQUENCE</scope>
    <source>
        <strain evidence="2">SMH3187-1</strain>
    </source>
</reference>
<dbReference type="AlphaFoldDB" id="A0AA40F9C8"/>
<feature type="region of interest" description="Disordered" evidence="1">
    <location>
        <begin position="1"/>
        <end position="80"/>
    </location>
</feature>
<comment type="caution">
    <text evidence="2">The sequence shown here is derived from an EMBL/GenBank/DDBJ whole genome shotgun (WGS) entry which is preliminary data.</text>
</comment>
<organism evidence="2 3">
    <name type="scientific">Schizothecium vesticola</name>
    <dbReference type="NCBI Taxonomy" id="314040"/>
    <lineage>
        <taxon>Eukaryota</taxon>
        <taxon>Fungi</taxon>
        <taxon>Dikarya</taxon>
        <taxon>Ascomycota</taxon>
        <taxon>Pezizomycotina</taxon>
        <taxon>Sordariomycetes</taxon>
        <taxon>Sordariomycetidae</taxon>
        <taxon>Sordariales</taxon>
        <taxon>Schizotheciaceae</taxon>
        <taxon>Schizothecium</taxon>
    </lineage>
</organism>
<evidence type="ECO:0000313" key="2">
    <source>
        <dbReference type="EMBL" id="KAK0753608.1"/>
    </source>
</evidence>
<sequence length="216" mass="23858">MRQLHLQPRIKSSAPQTKERHCMLPPGRQTQVAPPAPVPLPNKQAPYLTPNSKGLPTARAKKDTGPGATQSTTLVPSPYLSICNPPRPKLTCPENEHAARVTSHQGKPTATHRRWRPPRRLFLKRRSCRWEREEISASTEHKAKQRMASGAACNRAPSSGYCSVSEVRIAKTHLKRRAKPRKLAASRRELLSRCGLGIFMTVSGGQAYPAVALATQ</sequence>
<gene>
    <name evidence="2" type="ORF">B0T18DRAFT_19119</name>
</gene>